<evidence type="ECO:0000313" key="2">
    <source>
        <dbReference type="EMBL" id="AEI12243.1"/>
    </source>
</evidence>
<accession>F8A687</accession>
<proteinExistence type="predicted"/>
<dbReference type="KEGG" id="cga:Celgi_1736"/>
<organism evidence="2 3">
    <name type="scientific">Cellulomonas gilvus (strain ATCC 13127 / NRRL B-14078)</name>
    <name type="common">Cellvibrio gilvus</name>
    <dbReference type="NCBI Taxonomy" id="593907"/>
    <lineage>
        <taxon>Bacteria</taxon>
        <taxon>Bacillati</taxon>
        <taxon>Actinomycetota</taxon>
        <taxon>Actinomycetes</taxon>
        <taxon>Micrococcales</taxon>
        <taxon>Cellulomonadaceae</taxon>
        <taxon>Cellulomonas</taxon>
    </lineage>
</organism>
<protein>
    <submittedName>
        <fullName evidence="2">Uncharacterized protein</fullName>
    </submittedName>
</protein>
<name>F8A687_CELGA</name>
<dbReference type="HOGENOM" id="CLU_1406521_0_0_11"/>
<reference evidence="3" key="1">
    <citation type="submission" date="2011-04" db="EMBL/GenBank/DDBJ databases">
        <title>Complete sequence of Cellvibrio gilvus ATCC 13127.</title>
        <authorList>
            <person name="Lucas S."/>
            <person name="Han J."/>
            <person name="Lapidus A."/>
            <person name="Cheng J.-F."/>
            <person name="Goodwin L."/>
            <person name="Pitluck S."/>
            <person name="Peters L."/>
            <person name="Munk A."/>
            <person name="Detter J.C."/>
            <person name="Han C."/>
            <person name="Tapia R."/>
            <person name="Land M."/>
            <person name="Hauser L."/>
            <person name="Kyrpides N."/>
            <person name="Ivanova N."/>
            <person name="Ovchinnikova G."/>
            <person name="Pagani I."/>
            <person name="Mead D."/>
            <person name="Brumm P."/>
            <person name="Woyke T."/>
        </authorList>
    </citation>
    <scope>NUCLEOTIDE SEQUENCE [LARGE SCALE GENOMIC DNA]</scope>
    <source>
        <strain evidence="3">ATCC 13127 / NRRL B-14078</strain>
    </source>
</reference>
<evidence type="ECO:0000313" key="3">
    <source>
        <dbReference type="Proteomes" id="UP000000485"/>
    </source>
</evidence>
<keyword evidence="1" id="KW-0812">Transmembrane</keyword>
<dbReference type="STRING" id="593907.Celgi_1736"/>
<dbReference type="EMBL" id="CP002665">
    <property type="protein sequence ID" value="AEI12243.1"/>
    <property type="molecule type" value="Genomic_DNA"/>
</dbReference>
<keyword evidence="1" id="KW-1133">Transmembrane helix</keyword>
<sequence length="193" mass="19860">MTSRSSTDEQWFAAWAGHADGTRVMPLDEGEIERIVVAGRLRRRRRSAVALGGFAAVAAAGVVVGTQAGADEPRPLTPAGPVVDEADPEQALASFRALHPDVTFPDVQLGVPASGAAWTAAMLGCLEAEGFQVVEDVRDANGIAPEPTYSGLGAVAVVGENPDGTGTLRISTDADDTAAILAQYGCIAAHPRS</sequence>
<keyword evidence="3" id="KW-1185">Reference proteome</keyword>
<dbReference type="RefSeq" id="WP_013883762.1">
    <property type="nucleotide sequence ID" value="NC_015671.1"/>
</dbReference>
<keyword evidence="1" id="KW-0472">Membrane</keyword>
<dbReference type="AlphaFoldDB" id="F8A687"/>
<gene>
    <name evidence="2" type="ordered locus">Celgi_1736</name>
</gene>
<feature type="transmembrane region" description="Helical" evidence="1">
    <location>
        <begin position="48"/>
        <end position="68"/>
    </location>
</feature>
<evidence type="ECO:0000256" key="1">
    <source>
        <dbReference type="SAM" id="Phobius"/>
    </source>
</evidence>
<dbReference type="Proteomes" id="UP000000485">
    <property type="component" value="Chromosome"/>
</dbReference>